<dbReference type="InterPro" id="IPR009351">
    <property type="entry name" value="AlkZ-like"/>
</dbReference>
<organism evidence="1 2">
    <name type="scientific">Salmonella enterica I</name>
    <dbReference type="NCBI Taxonomy" id="59201"/>
    <lineage>
        <taxon>Bacteria</taxon>
        <taxon>Pseudomonadati</taxon>
        <taxon>Pseudomonadota</taxon>
        <taxon>Gammaproteobacteria</taxon>
        <taxon>Enterobacterales</taxon>
        <taxon>Enterobacteriaceae</taxon>
        <taxon>Salmonella</taxon>
    </lineage>
</organism>
<dbReference type="PANTHER" id="PTHR30528">
    <property type="entry name" value="CYTOPLASMIC PROTEIN"/>
    <property type="match status" value="1"/>
</dbReference>
<reference evidence="1 2" key="1">
    <citation type="submission" date="2018-06" db="EMBL/GenBank/DDBJ databases">
        <authorList>
            <consortium name="Pathogen Informatics"/>
            <person name="Doyle S."/>
        </authorList>
    </citation>
    <scope>NUCLEOTIDE SEQUENCE [LARGE SCALE GENOMIC DNA]</scope>
    <source>
        <strain evidence="1 2">NCTC8261</strain>
    </source>
</reference>
<accession>A0A379WXG3</accession>
<gene>
    <name evidence="1" type="primary">SBOV08901_1</name>
    <name evidence="1" type="ORF">NCTC8261_04653</name>
</gene>
<dbReference type="PANTHER" id="PTHR30528:SF0">
    <property type="entry name" value="CYTOPLASMIC PROTEIN"/>
    <property type="match status" value="1"/>
</dbReference>
<proteinExistence type="predicted"/>
<dbReference type="AlphaFoldDB" id="A0A379WXG3"/>
<dbReference type="Pfam" id="PF06224">
    <property type="entry name" value="AlkZ-like"/>
    <property type="match status" value="1"/>
</dbReference>
<dbReference type="Proteomes" id="UP000254712">
    <property type="component" value="Unassembled WGS sequence"/>
</dbReference>
<evidence type="ECO:0000313" key="1">
    <source>
        <dbReference type="EMBL" id="SUH38328.1"/>
    </source>
</evidence>
<protein>
    <submittedName>
        <fullName evidence="1">Uncharacterized protein conserved in bacteria</fullName>
    </submittedName>
</protein>
<sequence>MPHWDDERDGLSQSQAENLMLDNSARSLGIFREQWLADYYRLKRPDLKGWRESRAEQQQIIPVEVETFGRMWLHADLLSQLEPALNNALKATHSAVLSPFDPVVWIASGQRSFSDLTIGWSVIRPQRSASTVILCCRYYTRAV</sequence>
<dbReference type="EMBL" id="UGXT01000002">
    <property type="protein sequence ID" value="SUH38328.1"/>
    <property type="molecule type" value="Genomic_DNA"/>
</dbReference>
<evidence type="ECO:0000313" key="2">
    <source>
        <dbReference type="Proteomes" id="UP000254712"/>
    </source>
</evidence>
<name>A0A379WXG3_SALET</name>